<evidence type="ECO:0000256" key="3">
    <source>
        <dbReference type="ARBA" id="ARBA00022989"/>
    </source>
</evidence>
<feature type="transmembrane region" description="Helical" evidence="6">
    <location>
        <begin position="247"/>
        <end position="270"/>
    </location>
</feature>
<accession>M1VAW8</accession>
<feature type="compositionally biased region" description="Basic and acidic residues" evidence="5">
    <location>
        <begin position="12"/>
        <end position="30"/>
    </location>
</feature>
<keyword evidence="9" id="KW-1185">Reference proteome</keyword>
<feature type="region of interest" description="Disordered" evidence="5">
    <location>
        <begin position="286"/>
        <end position="318"/>
    </location>
</feature>
<reference evidence="8 9" key="2">
    <citation type="journal article" date="2007" name="BMC Biol.">
        <title>A 100%-complete sequence reveals unusually simple genomic features in the hot-spring red alga Cyanidioschyzon merolae.</title>
        <authorList>
            <person name="Nozaki H."/>
            <person name="Takano H."/>
            <person name="Misumi O."/>
            <person name="Terasawa K."/>
            <person name="Matsuzaki M."/>
            <person name="Maruyama S."/>
            <person name="Nishida K."/>
            <person name="Yagisawa F."/>
            <person name="Yoshida Y."/>
            <person name="Fujiwara T."/>
            <person name="Takio S."/>
            <person name="Tamura K."/>
            <person name="Chung S.J."/>
            <person name="Nakamura S."/>
            <person name="Kuroiwa H."/>
            <person name="Tanaka K."/>
            <person name="Sato N."/>
            <person name="Kuroiwa T."/>
        </authorList>
    </citation>
    <scope>NUCLEOTIDE SEQUENCE [LARGE SCALE GENOMIC DNA]</scope>
    <source>
        <strain evidence="8 9">10D</strain>
    </source>
</reference>
<reference evidence="8 9" key="1">
    <citation type="journal article" date="2004" name="Nature">
        <title>Genome sequence of the ultrasmall unicellular red alga Cyanidioschyzon merolae 10D.</title>
        <authorList>
            <person name="Matsuzaki M."/>
            <person name="Misumi O."/>
            <person name="Shin-i T."/>
            <person name="Maruyama S."/>
            <person name="Takahara M."/>
            <person name="Miyagishima S."/>
            <person name="Mori T."/>
            <person name="Nishida K."/>
            <person name="Yagisawa F."/>
            <person name="Nishida K."/>
            <person name="Yoshida Y."/>
            <person name="Nishimura Y."/>
            <person name="Nakao S."/>
            <person name="Kobayashi T."/>
            <person name="Momoyama Y."/>
            <person name="Higashiyama T."/>
            <person name="Minoda A."/>
            <person name="Sano M."/>
            <person name="Nomoto H."/>
            <person name="Oishi K."/>
            <person name="Hayashi H."/>
            <person name="Ohta F."/>
            <person name="Nishizaka S."/>
            <person name="Haga S."/>
            <person name="Miura S."/>
            <person name="Morishita T."/>
            <person name="Kabeya Y."/>
            <person name="Terasawa K."/>
            <person name="Suzuki Y."/>
            <person name="Ishii Y."/>
            <person name="Asakawa S."/>
            <person name="Takano H."/>
            <person name="Ohta N."/>
            <person name="Kuroiwa H."/>
            <person name="Tanaka K."/>
            <person name="Shimizu N."/>
            <person name="Sugano S."/>
            <person name="Sato N."/>
            <person name="Nozaki H."/>
            <person name="Ogasawara N."/>
            <person name="Kohara Y."/>
            <person name="Kuroiwa T."/>
        </authorList>
    </citation>
    <scope>NUCLEOTIDE SEQUENCE [LARGE SCALE GENOMIC DNA]</scope>
    <source>
        <strain evidence="8 9">10D</strain>
    </source>
</reference>
<name>M1VAW8_CYAM1</name>
<keyword evidence="2 6" id="KW-0812">Transmembrane</keyword>
<evidence type="ECO:0000256" key="1">
    <source>
        <dbReference type="ARBA" id="ARBA00004141"/>
    </source>
</evidence>
<feature type="transmembrane region" description="Helical" evidence="6">
    <location>
        <begin position="211"/>
        <end position="235"/>
    </location>
</feature>
<dbReference type="GO" id="GO:0016020">
    <property type="term" value="C:membrane"/>
    <property type="evidence" value="ECO:0007669"/>
    <property type="project" value="UniProtKB-SubCell"/>
</dbReference>
<evidence type="ECO:0000313" key="8">
    <source>
        <dbReference type="EMBL" id="BAM79327.1"/>
    </source>
</evidence>
<proteinExistence type="predicted"/>
<dbReference type="Proteomes" id="UP000007014">
    <property type="component" value="Chromosome 5"/>
</dbReference>
<comment type="subcellular location">
    <subcellularLocation>
        <location evidence="1">Membrane</location>
        <topology evidence="1">Multi-pass membrane protein</topology>
    </subcellularLocation>
</comment>
<evidence type="ECO:0000313" key="9">
    <source>
        <dbReference type="Proteomes" id="UP000007014"/>
    </source>
</evidence>
<evidence type="ECO:0000256" key="5">
    <source>
        <dbReference type="SAM" id="MobiDB-lite"/>
    </source>
</evidence>
<dbReference type="Gramene" id="CME106CT">
    <property type="protein sequence ID" value="CME106CT"/>
    <property type="gene ID" value="CME106C"/>
</dbReference>
<sequence length="318" mass="33973">MDFEQGWSQRAQRPETQRAEGSRWTPDPKTRPVASERNARPAGDAYIPSTSVQGWKAAPAPVELGNDTLDDTDSVGNVGGGGPQTGPTKVGAGAAEPALTFGAASVGPFPPEQEPVCLCRVRSVGELAFQTWCSLSKTLLYLCEFTWAIVVFGVTANSLYNGSQCALSSTNSTALCRYAIALGVIGWVLVLILSVVYFATNALARILPPVYEMIVQLFLMVWWFIGSVVISASLGSSSPNQVSINTVIAFSWMLFVMHLVHSGICLWQWLESAGVLATKTTTTTTTTTTIAREQHAPATRKTGPPSPVLSDHTVHSGV</sequence>
<dbReference type="EMBL" id="AP006487">
    <property type="protein sequence ID" value="BAM79327.1"/>
    <property type="molecule type" value="Genomic_DNA"/>
</dbReference>
<keyword evidence="4 6" id="KW-0472">Membrane</keyword>
<dbReference type="InterPro" id="IPR008253">
    <property type="entry name" value="Marvel"/>
</dbReference>
<dbReference type="AlphaFoldDB" id="M1VAW8"/>
<evidence type="ECO:0000256" key="6">
    <source>
        <dbReference type="SAM" id="Phobius"/>
    </source>
</evidence>
<protein>
    <recommendedName>
        <fullName evidence="7">MARVEL domain-containing protein</fullName>
    </recommendedName>
</protein>
<feature type="transmembrane region" description="Helical" evidence="6">
    <location>
        <begin position="139"/>
        <end position="160"/>
    </location>
</feature>
<feature type="domain" description="MARVEL" evidence="7">
    <location>
        <begin position="137"/>
        <end position="261"/>
    </location>
</feature>
<dbReference type="KEGG" id="cme:CYME_CME106C"/>
<keyword evidence="3 6" id="KW-1133">Transmembrane helix</keyword>
<feature type="transmembrane region" description="Helical" evidence="6">
    <location>
        <begin position="180"/>
        <end position="199"/>
    </location>
</feature>
<dbReference type="GeneID" id="16992750"/>
<dbReference type="RefSeq" id="XP_005535613.1">
    <property type="nucleotide sequence ID" value="XM_005535556.1"/>
</dbReference>
<evidence type="ECO:0000259" key="7">
    <source>
        <dbReference type="Pfam" id="PF01284"/>
    </source>
</evidence>
<evidence type="ECO:0000256" key="2">
    <source>
        <dbReference type="ARBA" id="ARBA00022692"/>
    </source>
</evidence>
<feature type="region of interest" description="Disordered" evidence="5">
    <location>
        <begin position="1"/>
        <end position="91"/>
    </location>
</feature>
<organism evidence="8 9">
    <name type="scientific">Cyanidioschyzon merolae (strain NIES-3377 / 10D)</name>
    <name type="common">Unicellular red alga</name>
    <dbReference type="NCBI Taxonomy" id="280699"/>
    <lineage>
        <taxon>Eukaryota</taxon>
        <taxon>Rhodophyta</taxon>
        <taxon>Bangiophyceae</taxon>
        <taxon>Cyanidiales</taxon>
        <taxon>Cyanidiaceae</taxon>
        <taxon>Cyanidioschyzon</taxon>
    </lineage>
</organism>
<dbReference type="OrthoDB" id="10302811at2759"/>
<dbReference type="Pfam" id="PF01284">
    <property type="entry name" value="MARVEL"/>
    <property type="match status" value="1"/>
</dbReference>
<feature type="compositionally biased region" description="Polar residues" evidence="5">
    <location>
        <begin position="1"/>
        <end position="11"/>
    </location>
</feature>
<evidence type="ECO:0000256" key="4">
    <source>
        <dbReference type="ARBA" id="ARBA00023136"/>
    </source>
</evidence>
<gene>
    <name evidence="8" type="ORF">CYME_CME106C</name>
</gene>
<dbReference type="HOGENOM" id="CLU_875383_0_0_1"/>